<dbReference type="EMBL" id="JAALLS010000025">
    <property type="protein sequence ID" value="NGP89802.1"/>
    <property type="molecule type" value="Genomic_DNA"/>
</dbReference>
<dbReference type="Proteomes" id="UP000479132">
    <property type="component" value="Unassembled WGS sequence"/>
</dbReference>
<protein>
    <submittedName>
        <fullName evidence="2">Uncharacterized protein</fullName>
    </submittedName>
</protein>
<reference evidence="2 3" key="1">
    <citation type="submission" date="2020-02" db="EMBL/GenBank/DDBJ databases">
        <title>Aliifodinibius halophilus 2W32, complete genome.</title>
        <authorList>
            <person name="Li Y."/>
            <person name="Wu S."/>
        </authorList>
    </citation>
    <scope>NUCLEOTIDE SEQUENCE [LARGE SCALE GENOMIC DNA]</scope>
    <source>
        <strain evidence="2 3">2W32</strain>
    </source>
</reference>
<keyword evidence="3" id="KW-1185">Reference proteome</keyword>
<keyword evidence="1" id="KW-0812">Transmembrane</keyword>
<feature type="transmembrane region" description="Helical" evidence="1">
    <location>
        <begin position="12"/>
        <end position="34"/>
    </location>
</feature>
<evidence type="ECO:0000313" key="3">
    <source>
        <dbReference type="Proteomes" id="UP000479132"/>
    </source>
</evidence>
<evidence type="ECO:0000256" key="1">
    <source>
        <dbReference type="SAM" id="Phobius"/>
    </source>
</evidence>
<organism evidence="2 3">
    <name type="scientific">Fodinibius halophilus</name>
    <dbReference type="NCBI Taxonomy" id="1736908"/>
    <lineage>
        <taxon>Bacteria</taxon>
        <taxon>Pseudomonadati</taxon>
        <taxon>Balneolota</taxon>
        <taxon>Balneolia</taxon>
        <taxon>Balneolales</taxon>
        <taxon>Balneolaceae</taxon>
        <taxon>Fodinibius</taxon>
    </lineage>
</organism>
<dbReference type="RefSeq" id="WP_165270924.1">
    <property type="nucleotide sequence ID" value="NZ_JAALLS010000025.1"/>
</dbReference>
<sequence length="80" mass="8898">MNTQLKSKLITELVWLVGIVIASAAVEYIIIVLFDLHPIFSVKAQGFIGLMVIAYGIRMMGRLGKEANLFADSEDENKIE</sequence>
<comment type="caution">
    <text evidence="2">The sequence shown here is derived from an EMBL/GenBank/DDBJ whole genome shotgun (WGS) entry which is preliminary data.</text>
</comment>
<name>A0A6M1TIC0_9BACT</name>
<accession>A0A6M1TIC0</accession>
<evidence type="ECO:0000313" key="2">
    <source>
        <dbReference type="EMBL" id="NGP89802.1"/>
    </source>
</evidence>
<keyword evidence="1" id="KW-0472">Membrane</keyword>
<feature type="transmembrane region" description="Helical" evidence="1">
    <location>
        <begin position="40"/>
        <end position="57"/>
    </location>
</feature>
<dbReference type="AlphaFoldDB" id="A0A6M1TIC0"/>
<proteinExistence type="predicted"/>
<gene>
    <name evidence="2" type="ORF">G3569_15700</name>
</gene>
<keyword evidence="1" id="KW-1133">Transmembrane helix</keyword>